<dbReference type="Proteomes" id="UP001148786">
    <property type="component" value="Unassembled WGS sequence"/>
</dbReference>
<dbReference type="AlphaFoldDB" id="A0A9W8MUU4"/>
<evidence type="ECO:0000313" key="1">
    <source>
        <dbReference type="EMBL" id="KAJ3504949.1"/>
    </source>
</evidence>
<sequence>MHLDNVKEDLREGRRVRKLLGRLAGRTSSSSTLSLNSPGSSVISLLSTEEPPSHSEKSLTSIAVKIAEAAWDFDEEEPGSLDRVAGVLDALCDNLNHVGYFAKTLWDELEICREVVRKAISHQMSAAR</sequence>
<dbReference type="EMBL" id="JANKHO010000942">
    <property type="protein sequence ID" value="KAJ3504949.1"/>
    <property type="molecule type" value="Genomic_DNA"/>
</dbReference>
<reference evidence="1" key="1">
    <citation type="submission" date="2022-07" db="EMBL/GenBank/DDBJ databases">
        <title>Genome Sequence of Agrocybe chaxingu.</title>
        <authorList>
            <person name="Buettner E."/>
        </authorList>
    </citation>
    <scope>NUCLEOTIDE SEQUENCE</scope>
    <source>
        <strain evidence="1">MP-N11</strain>
    </source>
</reference>
<organism evidence="1 2">
    <name type="scientific">Agrocybe chaxingu</name>
    <dbReference type="NCBI Taxonomy" id="84603"/>
    <lineage>
        <taxon>Eukaryota</taxon>
        <taxon>Fungi</taxon>
        <taxon>Dikarya</taxon>
        <taxon>Basidiomycota</taxon>
        <taxon>Agaricomycotina</taxon>
        <taxon>Agaricomycetes</taxon>
        <taxon>Agaricomycetidae</taxon>
        <taxon>Agaricales</taxon>
        <taxon>Agaricineae</taxon>
        <taxon>Strophariaceae</taxon>
        <taxon>Agrocybe</taxon>
    </lineage>
</organism>
<evidence type="ECO:0000313" key="2">
    <source>
        <dbReference type="Proteomes" id="UP001148786"/>
    </source>
</evidence>
<proteinExistence type="predicted"/>
<gene>
    <name evidence="1" type="ORF">NLJ89_g7670</name>
</gene>
<comment type="caution">
    <text evidence="1">The sequence shown here is derived from an EMBL/GenBank/DDBJ whole genome shotgun (WGS) entry which is preliminary data.</text>
</comment>
<dbReference type="OrthoDB" id="2946666at2759"/>
<name>A0A9W8MUU4_9AGAR</name>
<keyword evidence="2" id="KW-1185">Reference proteome</keyword>
<accession>A0A9W8MUU4</accession>
<protein>
    <submittedName>
        <fullName evidence="1">Uncharacterized protein</fullName>
    </submittedName>
</protein>